<evidence type="ECO:0000259" key="1">
    <source>
        <dbReference type="Pfam" id="PF02663"/>
    </source>
</evidence>
<dbReference type="InterPro" id="IPR003814">
    <property type="entry name" value="FmdEsu_dom"/>
</dbReference>
<gene>
    <name evidence="2" type="ORF">FJY68_03580</name>
</gene>
<organism evidence="2 3">
    <name type="scientific">candidate division WOR-3 bacterium</name>
    <dbReference type="NCBI Taxonomy" id="2052148"/>
    <lineage>
        <taxon>Bacteria</taxon>
        <taxon>Bacteria division WOR-3</taxon>
    </lineage>
</organism>
<accession>A0A937XF43</accession>
<dbReference type="Pfam" id="PF02663">
    <property type="entry name" value="FmdE"/>
    <property type="match status" value="1"/>
</dbReference>
<evidence type="ECO:0000313" key="2">
    <source>
        <dbReference type="EMBL" id="MBM3330916.1"/>
    </source>
</evidence>
<feature type="domain" description="Formylmethanofuran dehydrogenase subunit E" evidence="1">
    <location>
        <begin position="23"/>
        <end position="142"/>
    </location>
</feature>
<name>A0A937XF43_UNCW3</name>
<evidence type="ECO:0000313" key="3">
    <source>
        <dbReference type="Proteomes" id="UP000779900"/>
    </source>
</evidence>
<proteinExistence type="predicted"/>
<dbReference type="Proteomes" id="UP000779900">
    <property type="component" value="Unassembled WGS sequence"/>
</dbReference>
<dbReference type="PANTHER" id="PTHR39418">
    <property type="entry name" value="DEHYDROGENASE-RELATED"/>
    <property type="match status" value="1"/>
</dbReference>
<reference evidence="2" key="1">
    <citation type="submission" date="2019-03" db="EMBL/GenBank/DDBJ databases">
        <title>Lake Tanganyika Metagenome-Assembled Genomes (MAGs).</title>
        <authorList>
            <person name="Tran P."/>
        </authorList>
    </citation>
    <scope>NUCLEOTIDE SEQUENCE</scope>
    <source>
        <strain evidence="2">K_DeepCast_150m_m2_040</strain>
    </source>
</reference>
<sequence>MPAGLGYIGRVISDNVLKQATRFHGHLGPWLVLGLKAGTYARRKLAASPFELRARVFCPAGTPYTCFVDGIQFSSGCTMGKGNISHHRAAGCRVEFTRAEDGLHHKDTKSQGGSERTLRLAVRPEVWEELHSRPCKGMAGAARLGREFARRRLAELLTE</sequence>
<protein>
    <recommendedName>
        <fullName evidence="1">Formylmethanofuran dehydrogenase subunit E domain-containing protein</fullName>
    </recommendedName>
</protein>
<dbReference type="Gene3D" id="3.30.1330.130">
    <property type="match status" value="1"/>
</dbReference>
<dbReference type="InterPro" id="IPR053194">
    <property type="entry name" value="tRNA_methyltr_O"/>
</dbReference>
<dbReference type="PANTHER" id="PTHR39418:SF1">
    <property type="entry name" value="DEHYDROGENASE"/>
    <property type="match status" value="1"/>
</dbReference>
<dbReference type="AlphaFoldDB" id="A0A937XF43"/>
<dbReference type="SUPFAM" id="SSF143555">
    <property type="entry name" value="FwdE-like"/>
    <property type="match status" value="1"/>
</dbReference>
<comment type="caution">
    <text evidence="2">The sequence shown here is derived from an EMBL/GenBank/DDBJ whole genome shotgun (WGS) entry which is preliminary data.</text>
</comment>
<dbReference type="EMBL" id="VGIR01000014">
    <property type="protein sequence ID" value="MBM3330916.1"/>
    <property type="molecule type" value="Genomic_DNA"/>
</dbReference>